<sequence length="346" mass="36390">MFRSRKPPPAPKPPTLALAGAGVIAVVHGLAAEAAGSRIVAVASRSPQRAAEFAGRVDARSCSFDDLPAGAEAVIVCTPPSHHCEQTLAALAAGALVLVEKPLATTLAEADAIVAADVSGHVLYAENQAFAPVIAQVLNLISDLGPLGYLELRTLSPRPTWGDFLNPDWGGGALFDLGAHPIALALLAAGEDEPVGVTATITSSDDIEVDDWAEVMLEFRSGLTARIEVSWRNTETVWDLQASSATGVVRAELMPEPAIEHNGDPVAVAAAPEGSDPRIHNLGYVEQIRWLARIGAGETNPLDADFGRRVLDVICGAYTSARNNSSAESLPFAGQRDRSPHELWKN</sequence>
<dbReference type="InterPro" id="IPR055170">
    <property type="entry name" value="GFO_IDH_MocA-like_dom"/>
</dbReference>
<accession>A0A6J6H7D2</accession>
<dbReference type="Gene3D" id="3.40.50.720">
    <property type="entry name" value="NAD(P)-binding Rossmann-like Domain"/>
    <property type="match status" value="1"/>
</dbReference>
<protein>
    <submittedName>
        <fullName evidence="5">Unannotated protein</fullName>
    </submittedName>
</protein>
<dbReference type="PANTHER" id="PTHR43818:SF11">
    <property type="entry name" value="BCDNA.GH03377"/>
    <property type="match status" value="1"/>
</dbReference>
<dbReference type="GO" id="GO:0016491">
    <property type="term" value="F:oxidoreductase activity"/>
    <property type="evidence" value="ECO:0007669"/>
    <property type="project" value="UniProtKB-KW"/>
</dbReference>
<proteinExistence type="predicted"/>
<evidence type="ECO:0000259" key="4">
    <source>
        <dbReference type="Pfam" id="PF22725"/>
    </source>
</evidence>
<gene>
    <name evidence="5" type="ORF">UFOPK1835_00996</name>
</gene>
<dbReference type="InterPro" id="IPR000683">
    <property type="entry name" value="Gfo/Idh/MocA-like_OxRdtase_N"/>
</dbReference>
<evidence type="ECO:0000313" key="5">
    <source>
        <dbReference type="EMBL" id="CAB4609602.1"/>
    </source>
</evidence>
<dbReference type="SUPFAM" id="SSF55347">
    <property type="entry name" value="Glyceraldehyde-3-phosphate dehydrogenase-like, C-terminal domain"/>
    <property type="match status" value="1"/>
</dbReference>
<feature type="domain" description="Gfo/Idh/MocA-like oxidoreductase N-terminal" evidence="3">
    <location>
        <begin position="17"/>
        <end position="122"/>
    </location>
</feature>
<dbReference type="EMBL" id="CAEZUP010000036">
    <property type="protein sequence ID" value="CAB4609602.1"/>
    <property type="molecule type" value="Genomic_DNA"/>
</dbReference>
<organism evidence="5">
    <name type="scientific">freshwater metagenome</name>
    <dbReference type="NCBI Taxonomy" id="449393"/>
    <lineage>
        <taxon>unclassified sequences</taxon>
        <taxon>metagenomes</taxon>
        <taxon>ecological metagenomes</taxon>
    </lineage>
</organism>
<evidence type="ECO:0000256" key="2">
    <source>
        <dbReference type="SAM" id="MobiDB-lite"/>
    </source>
</evidence>
<dbReference type="AlphaFoldDB" id="A0A6J6H7D2"/>
<dbReference type="GO" id="GO:0000166">
    <property type="term" value="F:nucleotide binding"/>
    <property type="evidence" value="ECO:0007669"/>
    <property type="project" value="InterPro"/>
</dbReference>
<dbReference type="InterPro" id="IPR050463">
    <property type="entry name" value="Gfo/Idh/MocA_oxidrdct_glycsds"/>
</dbReference>
<feature type="compositionally biased region" description="Basic and acidic residues" evidence="2">
    <location>
        <begin position="335"/>
        <end position="346"/>
    </location>
</feature>
<dbReference type="Pfam" id="PF22725">
    <property type="entry name" value="GFO_IDH_MocA_C3"/>
    <property type="match status" value="1"/>
</dbReference>
<dbReference type="InterPro" id="IPR036291">
    <property type="entry name" value="NAD(P)-bd_dom_sf"/>
</dbReference>
<dbReference type="Gene3D" id="3.30.360.10">
    <property type="entry name" value="Dihydrodipicolinate Reductase, domain 2"/>
    <property type="match status" value="1"/>
</dbReference>
<reference evidence="5" key="1">
    <citation type="submission" date="2020-05" db="EMBL/GenBank/DDBJ databases">
        <authorList>
            <person name="Chiriac C."/>
            <person name="Salcher M."/>
            <person name="Ghai R."/>
            <person name="Kavagutti S V."/>
        </authorList>
    </citation>
    <scope>NUCLEOTIDE SEQUENCE</scope>
</reference>
<evidence type="ECO:0000256" key="1">
    <source>
        <dbReference type="ARBA" id="ARBA00023002"/>
    </source>
</evidence>
<keyword evidence="1" id="KW-0560">Oxidoreductase</keyword>
<dbReference type="PANTHER" id="PTHR43818">
    <property type="entry name" value="BCDNA.GH03377"/>
    <property type="match status" value="1"/>
</dbReference>
<feature type="domain" description="GFO/IDH/MocA-like oxidoreductase" evidence="4">
    <location>
        <begin position="144"/>
        <end position="235"/>
    </location>
</feature>
<dbReference type="Pfam" id="PF01408">
    <property type="entry name" value="GFO_IDH_MocA"/>
    <property type="match status" value="1"/>
</dbReference>
<name>A0A6J6H7D2_9ZZZZ</name>
<dbReference type="SUPFAM" id="SSF51735">
    <property type="entry name" value="NAD(P)-binding Rossmann-fold domains"/>
    <property type="match status" value="1"/>
</dbReference>
<feature type="region of interest" description="Disordered" evidence="2">
    <location>
        <begin position="324"/>
        <end position="346"/>
    </location>
</feature>
<evidence type="ECO:0000259" key="3">
    <source>
        <dbReference type="Pfam" id="PF01408"/>
    </source>
</evidence>